<accession>A0A3P8A7A1</accession>
<sequence>MAFALVFFSHSCTSDVVPLSAVPHGCVVGDVTKVRWESRSYKAKIIFIGRKEICELKSSSVTADGELLEDVFDVSPLEATERERESNRTDSVEAVADTEMEAIRRENTIQLIAIKENLSLIMGIVKNL</sequence>
<dbReference type="AlphaFoldDB" id="A0A183G7H8"/>
<name>A0A183G7H8_HELPZ</name>
<dbReference type="Proteomes" id="UP000050761">
    <property type="component" value="Unassembled WGS sequence"/>
</dbReference>
<keyword evidence="2" id="KW-1185">Reference proteome</keyword>
<gene>
    <name evidence="1" type="ORF">HPBE_LOCUS17745</name>
</gene>
<evidence type="ECO:0000313" key="2">
    <source>
        <dbReference type="Proteomes" id="UP000050761"/>
    </source>
</evidence>
<reference evidence="1 2" key="1">
    <citation type="submission" date="2018-11" db="EMBL/GenBank/DDBJ databases">
        <authorList>
            <consortium name="Pathogen Informatics"/>
        </authorList>
    </citation>
    <scope>NUCLEOTIDE SEQUENCE [LARGE SCALE GENOMIC DNA]</scope>
</reference>
<dbReference type="EMBL" id="UZAH01030237">
    <property type="protein sequence ID" value="VDP09797.1"/>
    <property type="molecule type" value="Genomic_DNA"/>
</dbReference>
<proteinExistence type="predicted"/>
<dbReference type="OrthoDB" id="5871936at2759"/>
<reference evidence="3" key="2">
    <citation type="submission" date="2019-09" db="UniProtKB">
        <authorList>
            <consortium name="WormBaseParasite"/>
        </authorList>
    </citation>
    <scope>IDENTIFICATION</scope>
</reference>
<protein>
    <submittedName>
        <fullName evidence="3">Tudor domain-containing protein</fullName>
    </submittedName>
</protein>
<evidence type="ECO:0000313" key="1">
    <source>
        <dbReference type="EMBL" id="VDP09797.1"/>
    </source>
</evidence>
<evidence type="ECO:0000313" key="3">
    <source>
        <dbReference type="WBParaSite" id="HPBE_0001774601-mRNA-1"/>
    </source>
</evidence>
<dbReference type="WBParaSite" id="HPBE_0001774601-mRNA-1">
    <property type="protein sequence ID" value="HPBE_0001774601-mRNA-1"/>
    <property type="gene ID" value="HPBE_0001774601"/>
</dbReference>
<organism evidence="2 3">
    <name type="scientific">Heligmosomoides polygyrus</name>
    <name type="common">Parasitic roundworm</name>
    <dbReference type="NCBI Taxonomy" id="6339"/>
    <lineage>
        <taxon>Eukaryota</taxon>
        <taxon>Metazoa</taxon>
        <taxon>Ecdysozoa</taxon>
        <taxon>Nematoda</taxon>
        <taxon>Chromadorea</taxon>
        <taxon>Rhabditida</taxon>
        <taxon>Rhabditina</taxon>
        <taxon>Rhabditomorpha</taxon>
        <taxon>Strongyloidea</taxon>
        <taxon>Heligmosomidae</taxon>
        <taxon>Heligmosomoides</taxon>
    </lineage>
</organism>
<accession>A0A183G7H8</accession>